<comment type="caution">
    <text evidence="7">The sequence shown here is derived from an EMBL/GenBank/DDBJ whole genome shotgun (WGS) entry which is preliminary data.</text>
</comment>
<name>A0A7X6QYW3_9CELL</name>
<dbReference type="RefSeq" id="WP_168629676.1">
    <property type="nucleotide sequence ID" value="NZ_BONL01000004.1"/>
</dbReference>
<evidence type="ECO:0000256" key="1">
    <source>
        <dbReference type="ARBA" id="ARBA00004141"/>
    </source>
</evidence>
<feature type="transmembrane region" description="Helical" evidence="5">
    <location>
        <begin position="28"/>
        <end position="51"/>
    </location>
</feature>
<dbReference type="EMBL" id="JAAXOX010000003">
    <property type="protein sequence ID" value="NKY22553.1"/>
    <property type="molecule type" value="Genomic_DNA"/>
</dbReference>
<keyword evidence="2 5" id="KW-0812">Transmembrane</keyword>
<dbReference type="GO" id="GO:0016020">
    <property type="term" value="C:membrane"/>
    <property type="evidence" value="ECO:0007669"/>
    <property type="project" value="UniProtKB-SubCell"/>
</dbReference>
<feature type="transmembrane region" description="Helical" evidence="5">
    <location>
        <begin position="63"/>
        <end position="80"/>
    </location>
</feature>
<dbReference type="Proteomes" id="UP000581206">
    <property type="component" value="Unassembled WGS sequence"/>
</dbReference>
<evidence type="ECO:0000313" key="8">
    <source>
        <dbReference type="Proteomes" id="UP000581206"/>
    </source>
</evidence>
<evidence type="ECO:0000256" key="5">
    <source>
        <dbReference type="SAM" id="Phobius"/>
    </source>
</evidence>
<keyword evidence="8" id="KW-1185">Reference proteome</keyword>
<protein>
    <submittedName>
        <fullName evidence="7">RDD family protein</fullName>
    </submittedName>
</protein>
<feature type="transmembrane region" description="Helical" evidence="5">
    <location>
        <begin position="111"/>
        <end position="132"/>
    </location>
</feature>
<keyword evidence="4 5" id="KW-0472">Membrane</keyword>
<feature type="domain" description="RDD" evidence="6">
    <location>
        <begin position="23"/>
        <end position="149"/>
    </location>
</feature>
<dbReference type="PANTHER" id="PTHR38480">
    <property type="entry name" value="SLR0254 PROTEIN"/>
    <property type="match status" value="1"/>
</dbReference>
<evidence type="ECO:0000313" key="7">
    <source>
        <dbReference type="EMBL" id="NKY22553.1"/>
    </source>
</evidence>
<evidence type="ECO:0000256" key="3">
    <source>
        <dbReference type="ARBA" id="ARBA00022989"/>
    </source>
</evidence>
<organism evidence="7 8">
    <name type="scientific">Cellulomonas denverensis</name>
    <dbReference type="NCBI Taxonomy" id="264297"/>
    <lineage>
        <taxon>Bacteria</taxon>
        <taxon>Bacillati</taxon>
        <taxon>Actinomycetota</taxon>
        <taxon>Actinomycetes</taxon>
        <taxon>Micrococcales</taxon>
        <taxon>Cellulomonadaceae</taxon>
        <taxon>Cellulomonas</taxon>
    </lineage>
</organism>
<evidence type="ECO:0000256" key="4">
    <source>
        <dbReference type="ARBA" id="ARBA00023136"/>
    </source>
</evidence>
<dbReference type="Pfam" id="PF06271">
    <property type="entry name" value="RDD"/>
    <property type="match status" value="1"/>
</dbReference>
<comment type="subcellular location">
    <subcellularLocation>
        <location evidence="1">Membrane</location>
        <topology evidence="1">Multi-pass membrane protein</topology>
    </subcellularLocation>
</comment>
<dbReference type="AlphaFoldDB" id="A0A7X6QYW3"/>
<evidence type="ECO:0000259" key="6">
    <source>
        <dbReference type="Pfam" id="PF06271"/>
    </source>
</evidence>
<accession>A0A7X6QYW3</accession>
<gene>
    <name evidence="7" type="ORF">HGA03_07710</name>
</gene>
<sequence length="276" mass="29153">MAFDMRDGVVIGEGVLLENQPTSFVTRALGAMIDVAVTVLVFLAVMFALAVAGGGIGPDAAQILAVVLLVLAFVVVPTTVETLTRGRSLGKLAVGIRIVRDDGGPVRFRQALVRALVGVLELWLTMGSVALITSIVNPRGKRLGDLLAGTYAIRVRGKVTARAVVPMPPRLAGWAAGADVGRLPDGLALSVRQFLVRAPGLHPASRRDLGGRLADEALRHVAPPPPPGVGPEEFLAAVVAARRDRDYRVLVRAGAGEQRDGNRLRRLPFGIDDPEN</sequence>
<dbReference type="PANTHER" id="PTHR38480:SF1">
    <property type="entry name" value="SLR0254 PROTEIN"/>
    <property type="match status" value="1"/>
</dbReference>
<evidence type="ECO:0000256" key="2">
    <source>
        <dbReference type="ARBA" id="ARBA00022692"/>
    </source>
</evidence>
<keyword evidence="3 5" id="KW-1133">Transmembrane helix</keyword>
<reference evidence="7 8" key="1">
    <citation type="submission" date="2020-04" db="EMBL/GenBank/DDBJ databases">
        <title>MicrobeNet Type strains.</title>
        <authorList>
            <person name="Nicholson A.C."/>
        </authorList>
    </citation>
    <scope>NUCLEOTIDE SEQUENCE [LARGE SCALE GENOMIC DNA]</scope>
    <source>
        <strain evidence="7 8">ATCC BAA-788</strain>
    </source>
</reference>
<dbReference type="InterPro" id="IPR010432">
    <property type="entry name" value="RDD"/>
</dbReference>
<proteinExistence type="predicted"/>